<keyword evidence="4" id="KW-1185">Reference proteome</keyword>
<keyword evidence="2" id="KW-0812">Transmembrane</keyword>
<dbReference type="AlphaFoldDB" id="K9WKP1"/>
<name>K9WKP1_9CYAN</name>
<feature type="region of interest" description="Disordered" evidence="1">
    <location>
        <begin position="122"/>
        <end position="141"/>
    </location>
</feature>
<organism evidence="3 4">
    <name type="scientific">Allocoleopsis franciscana PCC 7113</name>
    <dbReference type="NCBI Taxonomy" id="1173027"/>
    <lineage>
        <taxon>Bacteria</taxon>
        <taxon>Bacillati</taxon>
        <taxon>Cyanobacteriota</taxon>
        <taxon>Cyanophyceae</taxon>
        <taxon>Coleofasciculales</taxon>
        <taxon>Coleofasciculaceae</taxon>
        <taxon>Allocoleopsis</taxon>
        <taxon>Allocoleopsis franciscana</taxon>
    </lineage>
</organism>
<feature type="transmembrane region" description="Helical" evidence="2">
    <location>
        <begin position="12"/>
        <end position="37"/>
    </location>
</feature>
<dbReference type="HOGENOM" id="CLU_1823159_0_0_3"/>
<dbReference type="Proteomes" id="UP000010471">
    <property type="component" value="Chromosome"/>
</dbReference>
<evidence type="ECO:0000313" key="4">
    <source>
        <dbReference type="Proteomes" id="UP000010471"/>
    </source>
</evidence>
<accession>K9WKP1</accession>
<sequence length="141" mass="15178">MRKLSETVYSSLFWLISGLLVWLVILPVALMGLPLVILGKVAGQILFQVPQANLVNEKKGSLIHPESQPQNAVQPIFTTLLLKTLIEVPAVLAAVVSLQPKRFLKGEPVQAQPVQIKAVNLPGESSTGMSEVSAEGKTTET</sequence>
<dbReference type="RefSeq" id="WP_015184521.1">
    <property type="nucleotide sequence ID" value="NC_019738.1"/>
</dbReference>
<reference evidence="3 4" key="1">
    <citation type="submission" date="2012-06" db="EMBL/GenBank/DDBJ databases">
        <title>Finished chromosome of genome of Microcoleus sp. PCC 7113.</title>
        <authorList>
            <consortium name="US DOE Joint Genome Institute"/>
            <person name="Gugger M."/>
            <person name="Coursin T."/>
            <person name="Rippka R."/>
            <person name="Tandeau De Marsac N."/>
            <person name="Huntemann M."/>
            <person name="Wei C.-L."/>
            <person name="Han J."/>
            <person name="Detter J.C."/>
            <person name="Han C."/>
            <person name="Tapia R."/>
            <person name="Chen A."/>
            <person name="Kyrpides N."/>
            <person name="Mavromatis K."/>
            <person name="Markowitz V."/>
            <person name="Szeto E."/>
            <person name="Ivanova N."/>
            <person name="Pagani I."/>
            <person name="Pati A."/>
            <person name="Goodwin L."/>
            <person name="Nordberg H.P."/>
            <person name="Cantor M.N."/>
            <person name="Hua S.X."/>
            <person name="Woyke T."/>
            <person name="Kerfeld C.A."/>
        </authorList>
    </citation>
    <scope>NUCLEOTIDE SEQUENCE [LARGE SCALE GENOMIC DNA]</scope>
    <source>
        <strain evidence="3 4">PCC 7113</strain>
    </source>
</reference>
<evidence type="ECO:0000256" key="2">
    <source>
        <dbReference type="SAM" id="Phobius"/>
    </source>
</evidence>
<gene>
    <name evidence="3" type="ORF">Mic7113_4713</name>
</gene>
<dbReference type="EMBL" id="CP003630">
    <property type="protein sequence ID" value="AFZ20386.1"/>
    <property type="molecule type" value="Genomic_DNA"/>
</dbReference>
<proteinExistence type="predicted"/>
<keyword evidence="2" id="KW-1133">Transmembrane helix</keyword>
<protein>
    <submittedName>
        <fullName evidence="3">Uncharacterized protein</fullName>
    </submittedName>
</protein>
<evidence type="ECO:0000256" key="1">
    <source>
        <dbReference type="SAM" id="MobiDB-lite"/>
    </source>
</evidence>
<keyword evidence="2" id="KW-0472">Membrane</keyword>
<evidence type="ECO:0000313" key="3">
    <source>
        <dbReference type="EMBL" id="AFZ20386.1"/>
    </source>
</evidence>
<dbReference type="KEGG" id="mic:Mic7113_4713"/>